<sequence>MEDFKTLPTVVSTNPNHHLQIIRAELTNDLSIAFDILNIGNLVVSDITFSVKYKDIYGNFLFNSSEFFYTSKSIEVLPEKIYYVEPFKIDQRFVDARGLEVRIREITHLGGKNHVYDASEEISYSLAVIPQNKQIKINNLLGNDIIAYGENLRVAWKCVCGAVNPSDVQECRHCHRNKYFVLNNLTESLVNMKILNMLSQTINFSEAGKKALTENLTKTHLTKIAPSTDVLATTRINEDEDKSKSKNKVLTNTLLVTVSLIIFILISHLIMNFNQSNNFYKAKDYIAKGKYQEAVQLLEKIQPSDKFETQPLIEKAEKLMESDNLFSRAKTYFDEKNYTAALINYKKVLPEDLHYQEAQDKISEIEELVINRAKNRIENGDPYEAVNILLSLQEILPESAEASSLLSSIKSSSDYVKQNPYDIEESPEYKKNRAEMSNIANNLLHTFQKVQTDKANLRTSPSIESEIVTTLPIDSDLYVKNTKIEGIERIWCEVEALDSSTGERYQGWISNKVMDKDNASKNTVSVSKF</sequence>
<evidence type="ECO:0000256" key="1">
    <source>
        <dbReference type="SAM" id="Phobius"/>
    </source>
</evidence>
<dbReference type="EMBL" id="UGTH01000004">
    <property type="protein sequence ID" value="SUB94793.1"/>
    <property type="molecule type" value="Genomic_DNA"/>
</dbReference>
<dbReference type="AlphaFoldDB" id="A0A379EFA9"/>
<dbReference type="EMBL" id="UGTH01000001">
    <property type="protein sequence ID" value="SUB74985.1"/>
    <property type="molecule type" value="Genomic_DNA"/>
</dbReference>
<dbReference type="RefSeq" id="WP_004819548.1">
    <property type="nucleotide sequence ID" value="NZ_UGTH01000001.1"/>
</dbReference>
<gene>
    <name evidence="2" type="ORF">NCTC11088_00747</name>
    <name evidence="3" type="ORF">NCTC11088_02231</name>
</gene>
<feature type="transmembrane region" description="Helical" evidence="1">
    <location>
        <begin position="249"/>
        <end position="271"/>
    </location>
</feature>
<dbReference type="Gene3D" id="1.25.40.10">
    <property type="entry name" value="Tetratricopeptide repeat domain"/>
    <property type="match status" value="1"/>
</dbReference>
<evidence type="ECO:0000313" key="4">
    <source>
        <dbReference type="Proteomes" id="UP000254777"/>
    </source>
</evidence>
<keyword evidence="1" id="KW-0472">Membrane</keyword>
<keyword evidence="1" id="KW-0812">Transmembrane</keyword>
<dbReference type="Gene3D" id="2.30.30.40">
    <property type="entry name" value="SH3 Domains"/>
    <property type="match status" value="1"/>
</dbReference>
<accession>A0A379EFA9</accession>
<evidence type="ECO:0008006" key="5">
    <source>
        <dbReference type="Google" id="ProtNLM"/>
    </source>
</evidence>
<reference evidence="3 4" key="1">
    <citation type="submission" date="2018-06" db="EMBL/GenBank/DDBJ databases">
        <authorList>
            <consortium name="Pathogen Informatics"/>
            <person name="Doyle S."/>
        </authorList>
    </citation>
    <scope>NUCLEOTIDE SEQUENCE [LARGE SCALE GENOMIC DNA]</scope>
    <source>
        <strain evidence="3 4">NCTC11088</strain>
    </source>
</reference>
<dbReference type="InterPro" id="IPR011990">
    <property type="entry name" value="TPR-like_helical_dom_sf"/>
</dbReference>
<dbReference type="SUPFAM" id="SSF48452">
    <property type="entry name" value="TPR-like"/>
    <property type="match status" value="1"/>
</dbReference>
<name>A0A379EFA9_9FIRM</name>
<protein>
    <recommendedName>
        <fullName evidence="5">SH3b domain-containing protein</fullName>
    </recommendedName>
</protein>
<proteinExistence type="predicted"/>
<dbReference type="Proteomes" id="UP000254777">
    <property type="component" value="Unassembled WGS sequence"/>
</dbReference>
<evidence type="ECO:0000313" key="2">
    <source>
        <dbReference type="EMBL" id="SUB74985.1"/>
    </source>
</evidence>
<organism evidence="3 4">
    <name type="scientific">Peptoniphilus indolicus</name>
    <dbReference type="NCBI Taxonomy" id="33030"/>
    <lineage>
        <taxon>Bacteria</taxon>
        <taxon>Bacillati</taxon>
        <taxon>Bacillota</taxon>
        <taxon>Tissierellia</taxon>
        <taxon>Tissierellales</taxon>
        <taxon>Peptoniphilaceae</taxon>
        <taxon>Peptoniphilus</taxon>
    </lineage>
</organism>
<keyword evidence="1" id="KW-1133">Transmembrane helix</keyword>
<evidence type="ECO:0000313" key="3">
    <source>
        <dbReference type="EMBL" id="SUB94793.1"/>
    </source>
</evidence>